<dbReference type="CDD" id="cd12091">
    <property type="entry name" value="FANCM_ID"/>
    <property type="match status" value="1"/>
</dbReference>
<keyword evidence="9" id="KW-0234">DNA repair</keyword>
<keyword evidence="10" id="KW-0539">Nucleus</keyword>
<evidence type="ECO:0000256" key="4">
    <source>
        <dbReference type="ARBA" id="ARBA00022763"/>
    </source>
</evidence>
<dbReference type="AlphaFoldDB" id="A0A833VCP3"/>
<dbReference type="EMBL" id="SWLB01000009">
    <property type="protein sequence ID" value="KAF3334197.1"/>
    <property type="molecule type" value="Genomic_DNA"/>
</dbReference>
<proteinExistence type="inferred from homology"/>
<comment type="subcellular location">
    <subcellularLocation>
        <location evidence="1">Nucleus</location>
    </subcellularLocation>
</comment>
<keyword evidence="3" id="KW-0547">Nucleotide-binding</keyword>
<evidence type="ECO:0000256" key="10">
    <source>
        <dbReference type="ARBA" id="ARBA00023242"/>
    </source>
</evidence>
<evidence type="ECO:0000256" key="2">
    <source>
        <dbReference type="ARBA" id="ARBA00009889"/>
    </source>
</evidence>
<dbReference type="InterPro" id="IPR001650">
    <property type="entry name" value="Helicase_C-like"/>
</dbReference>
<dbReference type="CDD" id="cd18033">
    <property type="entry name" value="DEXDc_FANCM"/>
    <property type="match status" value="1"/>
</dbReference>
<comment type="caution">
    <text evidence="14">The sequence shown here is derived from an EMBL/GenBank/DDBJ whole genome shotgun (WGS) entry which is preliminary data.</text>
</comment>
<dbReference type="PANTHER" id="PTHR14025:SF20">
    <property type="entry name" value="FANCONI ANEMIA GROUP M PROTEIN"/>
    <property type="match status" value="1"/>
</dbReference>
<feature type="region of interest" description="Disordered" evidence="11">
    <location>
        <begin position="922"/>
        <end position="947"/>
    </location>
</feature>
<dbReference type="PROSITE" id="PS51192">
    <property type="entry name" value="HELICASE_ATP_BIND_1"/>
    <property type="match status" value="1"/>
</dbReference>
<dbReference type="GO" id="GO:0005524">
    <property type="term" value="F:ATP binding"/>
    <property type="evidence" value="ECO:0007669"/>
    <property type="project" value="UniProtKB-KW"/>
</dbReference>
<sequence>MASHYNPLDDDDFDWEAAAREIDSACEAVAASTSNRQPHAASTSNTCSKPSSSKMGGKVRQSTLERFVDSFTKRTMVNEGFVKSRICETSVGVSDVQREENTGVEDQIPSVAIDPEAAKTWIYPTNVTTREYQFLISKIALFTNTLVALPTGLGKTLIAAVVMLNYFRWFPEGKIIFAAPSRPLVEQQIEACHNIVGIPQEWTIYMTGGVQPAKRAEYWKSKRVFFLTPQVLQKDIENGICLVKQIVCLVIDEAHRAHGNFASCVAVRQLMSVPVSLRILALTATPGSKVPQIQDVINNLSISTLEYRDEDDPDVKRYVHNRELELIQVPLGEDATAINNLLLDVIRPYATFLGTLGLLNRRDISTFSPCEMVTMKQKFKEAPPPNVPQEKHQEIDSAFYTLITLYHLRKLLSGHGIRPAYEMLVEKLKERSFAVRMSKSEIMAKIKLLMQRNLSHGAPFPKLIKMMEILTDHFKLKDPKDSRVIIFSNFRGSVRDIMDSLAKIGELVKATEFIGQSSGKGSKGQSQKTQQAVLQKFRSGDYNVIVATSIGEEGLDIMEVDLVICFDANISPLRMTQRMGRTGRKHNGRVDILFMQLIFIKAYRRKLEKSKAIKKHMRNASKSFDFHSSPRMIPHVYKPEVQLVKLSIEKYIPQGGKKTKAEKATRFSVLNKISNQERELIEKYFNDSRENTWKPSLIAFPGCQTLPSVVYKVHHSIRTTNMLTDAMQQLQGMPLFKSEPILNAESPSSCSESVPAFREFPIEPDNLEPQSPVKFMEMKGPGQSIPEIITNTKPQGHYFLFGGENFMTVDPSGHVSVLTIPSFPFNICSFLNNQPTLPKDVPMTETADLDSPSGKLGDNEGEMHLSPRLTHYMEEGIVPESPMVKSTPFPLNTDSPRVMASQLKDIEVEMNGKLCTPLVNHTRESSSEDWRVMSESGASSSVKRPPKYRRLRKAGEVVKRRVCADLEESCEGTLGKENGLADGAILNKKQADKGKKEKHRAFIEDEAEVSKDATVSDDEGSSEDEDKYEDSFIDDTTNTSERSTEAKPSGDMLAFYRRSLLTQSPMETLPRHLSTPHNSSSRPSTSGSTETHTPWPHQAPQSSHLRSINHNSLTRQSDSRRSGLVNRLTSNVNIQQEEFANKLETRKRKLNFQRNDESIPVPDEKLIEIVDYDDDDFYNSIDLDLVEAQATELLRQKAKTCTAATQPPPAMSSNADSVELKGKTDSLHGPSFDLGF</sequence>
<dbReference type="SMART" id="SM00487">
    <property type="entry name" value="DEXDc"/>
    <property type="match status" value="1"/>
</dbReference>
<dbReference type="InterPro" id="IPR039686">
    <property type="entry name" value="FANCM/Mph1-like_ID"/>
</dbReference>
<feature type="compositionally biased region" description="Low complexity" evidence="11">
    <location>
        <begin position="42"/>
        <end position="54"/>
    </location>
</feature>
<dbReference type="GO" id="GO:0036297">
    <property type="term" value="P:interstrand cross-link repair"/>
    <property type="evidence" value="ECO:0007669"/>
    <property type="project" value="TreeGrafter"/>
</dbReference>
<feature type="region of interest" description="Disordered" evidence="11">
    <location>
        <begin position="1067"/>
        <end position="1129"/>
    </location>
</feature>
<dbReference type="InterPro" id="IPR014001">
    <property type="entry name" value="Helicase_ATP-bd"/>
</dbReference>
<evidence type="ECO:0000259" key="12">
    <source>
        <dbReference type="PROSITE" id="PS51192"/>
    </source>
</evidence>
<dbReference type="GO" id="GO:0005634">
    <property type="term" value="C:nucleus"/>
    <property type="evidence" value="ECO:0007669"/>
    <property type="project" value="UniProtKB-SubCell"/>
</dbReference>
<organism evidence="14 15">
    <name type="scientific">Carex littledalei</name>
    <dbReference type="NCBI Taxonomy" id="544730"/>
    <lineage>
        <taxon>Eukaryota</taxon>
        <taxon>Viridiplantae</taxon>
        <taxon>Streptophyta</taxon>
        <taxon>Embryophyta</taxon>
        <taxon>Tracheophyta</taxon>
        <taxon>Spermatophyta</taxon>
        <taxon>Magnoliopsida</taxon>
        <taxon>Liliopsida</taxon>
        <taxon>Poales</taxon>
        <taxon>Cyperaceae</taxon>
        <taxon>Cyperoideae</taxon>
        <taxon>Cariceae</taxon>
        <taxon>Carex</taxon>
        <taxon>Carex subgen. Euthyceras</taxon>
    </lineage>
</organism>
<dbReference type="GO" id="GO:0000400">
    <property type="term" value="F:four-way junction DNA binding"/>
    <property type="evidence" value="ECO:0007669"/>
    <property type="project" value="TreeGrafter"/>
</dbReference>
<dbReference type="Proteomes" id="UP000623129">
    <property type="component" value="Unassembled WGS sequence"/>
</dbReference>
<dbReference type="PROSITE" id="PS51194">
    <property type="entry name" value="HELICASE_CTER"/>
    <property type="match status" value="1"/>
</dbReference>
<protein>
    <submittedName>
        <fullName evidence="14">Fanconi anemia group M protein</fullName>
    </submittedName>
</protein>
<keyword evidence="15" id="KW-1185">Reference proteome</keyword>
<dbReference type="GO" id="GO:0009378">
    <property type="term" value="F:four-way junction helicase activity"/>
    <property type="evidence" value="ECO:0007669"/>
    <property type="project" value="TreeGrafter"/>
</dbReference>
<keyword evidence="8" id="KW-0238">DNA-binding</keyword>
<feature type="domain" description="Helicase C-terminal" evidence="13">
    <location>
        <begin position="468"/>
        <end position="621"/>
    </location>
</feature>
<keyword evidence="6" id="KW-0347">Helicase</keyword>
<dbReference type="Gene3D" id="3.40.50.300">
    <property type="entry name" value="P-loop containing nucleotide triphosphate hydrolases"/>
    <property type="match status" value="2"/>
</dbReference>
<dbReference type="FunFam" id="3.40.50.300:FF:000861">
    <property type="entry name" value="Fanconi anemia, complementation group M"/>
    <property type="match status" value="1"/>
</dbReference>
<evidence type="ECO:0000256" key="11">
    <source>
        <dbReference type="SAM" id="MobiDB-lite"/>
    </source>
</evidence>
<dbReference type="InterPro" id="IPR011545">
    <property type="entry name" value="DEAD/DEAH_box_helicase_dom"/>
</dbReference>
<evidence type="ECO:0000256" key="8">
    <source>
        <dbReference type="ARBA" id="ARBA00023125"/>
    </source>
</evidence>
<evidence type="ECO:0000256" key="9">
    <source>
        <dbReference type="ARBA" id="ARBA00023204"/>
    </source>
</evidence>
<keyword evidence="7" id="KW-0067">ATP-binding</keyword>
<evidence type="ECO:0000313" key="15">
    <source>
        <dbReference type="Proteomes" id="UP000623129"/>
    </source>
</evidence>
<evidence type="ECO:0000256" key="6">
    <source>
        <dbReference type="ARBA" id="ARBA00022806"/>
    </source>
</evidence>
<keyword evidence="4" id="KW-0227">DNA damage</keyword>
<feature type="region of interest" description="Disordered" evidence="11">
    <location>
        <begin position="1201"/>
        <end position="1236"/>
    </location>
</feature>
<feature type="region of interest" description="Disordered" evidence="11">
    <location>
        <begin position="990"/>
        <end position="1051"/>
    </location>
</feature>
<evidence type="ECO:0000256" key="5">
    <source>
        <dbReference type="ARBA" id="ARBA00022801"/>
    </source>
</evidence>
<evidence type="ECO:0000313" key="14">
    <source>
        <dbReference type="EMBL" id="KAF3334197.1"/>
    </source>
</evidence>
<evidence type="ECO:0000256" key="7">
    <source>
        <dbReference type="ARBA" id="ARBA00022840"/>
    </source>
</evidence>
<dbReference type="FunFam" id="3.40.50.300:FF:001992">
    <property type="entry name" value="ATP-dependent RNA helicase, putative"/>
    <property type="match status" value="1"/>
</dbReference>
<dbReference type="GO" id="GO:0016787">
    <property type="term" value="F:hydrolase activity"/>
    <property type="evidence" value="ECO:0007669"/>
    <property type="project" value="UniProtKB-KW"/>
</dbReference>
<dbReference type="GO" id="GO:0045003">
    <property type="term" value="P:double-strand break repair via synthesis-dependent strand annealing"/>
    <property type="evidence" value="ECO:0007669"/>
    <property type="project" value="TreeGrafter"/>
</dbReference>
<feature type="region of interest" description="Disordered" evidence="11">
    <location>
        <begin position="32"/>
        <end position="60"/>
    </location>
</feature>
<feature type="compositionally biased region" description="Low complexity" evidence="11">
    <location>
        <begin position="1075"/>
        <end position="1091"/>
    </location>
</feature>
<feature type="domain" description="Helicase ATP-binding" evidence="12">
    <location>
        <begin position="136"/>
        <end position="304"/>
    </location>
</feature>
<dbReference type="GO" id="GO:0043138">
    <property type="term" value="F:3'-5' DNA helicase activity"/>
    <property type="evidence" value="ECO:0007669"/>
    <property type="project" value="InterPro"/>
</dbReference>
<name>A0A833VCP3_9POAL</name>
<dbReference type="InterPro" id="IPR027417">
    <property type="entry name" value="P-loop_NTPase"/>
</dbReference>
<evidence type="ECO:0000259" key="13">
    <source>
        <dbReference type="PROSITE" id="PS51194"/>
    </source>
</evidence>
<dbReference type="OrthoDB" id="6513042at2759"/>
<dbReference type="CDD" id="cd18801">
    <property type="entry name" value="SF2_C_FANCM_Hef"/>
    <property type="match status" value="1"/>
</dbReference>
<dbReference type="PANTHER" id="PTHR14025">
    <property type="entry name" value="FANCONI ANEMIA GROUP M FANCM FAMILY MEMBER"/>
    <property type="match status" value="1"/>
</dbReference>
<dbReference type="Pfam" id="PF00270">
    <property type="entry name" value="DEAD"/>
    <property type="match status" value="1"/>
</dbReference>
<gene>
    <name evidence="14" type="ORF">FCM35_KLT20801</name>
</gene>
<comment type="similarity">
    <text evidence="2">Belongs to the DEAD box helicase family. DEAH subfamily. FANCM sub-subfamily.</text>
</comment>
<dbReference type="SUPFAM" id="SSF52540">
    <property type="entry name" value="P-loop containing nucleoside triphosphate hydrolases"/>
    <property type="match status" value="1"/>
</dbReference>
<dbReference type="SMART" id="SM00490">
    <property type="entry name" value="HELICc"/>
    <property type="match status" value="1"/>
</dbReference>
<feature type="compositionally biased region" description="Polar residues" evidence="11">
    <location>
        <begin position="32"/>
        <end position="41"/>
    </location>
</feature>
<accession>A0A833VCP3</accession>
<reference evidence="14" key="1">
    <citation type="submission" date="2020-01" db="EMBL/GenBank/DDBJ databases">
        <title>Genome sequence of Kobresia littledalei, the first chromosome-level genome in the family Cyperaceae.</title>
        <authorList>
            <person name="Qu G."/>
        </authorList>
    </citation>
    <scope>NUCLEOTIDE SEQUENCE</scope>
    <source>
        <strain evidence="14">C.B.Clarke</strain>
        <tissue evidence="14">Leaf</tissue>
    </source>
</reference>
<feature type="compositionally biased region" description="Basic and acidic residues" evidence="11">
    <location>
        <begin position="990"/>
        <end position="1011"/>
    </location>
</feature>
<evidence type="ECO:0000256" key="3">
    <source>
        <dbReference type="ARBA" id="ARBA00022741"/>
    </source>
</evidence>
<keyword evidence="5" id="KW-0378">Hydrolase</keyword>
<dbReference type="Pfam" id="PF00271">
    <property type="entry name" value="Helicase_C"/>
    <property type="match status" value="1"/>
</dbReference>
<feature type="compositionally biased region" description="Basic and acidic residues" evidence="11">
    <location>
        <begin position="922"/>
        <end position="932"/>
    </location>
</feature>
<feature type="compositionally biased region" description="Acidic residues" evidence="11">
    <location>
        <begin position="1015"/>
        <end position="1033"/>
    </location>
</feature>
<feature type="compositionally biased region" description="Polar residues" evidence="11">
    <location>
        <begin position="1099"/>
        <end position="1116"/>
    </location>
</feature>
<dbReference type="InterPro" id="IPR044749">
    <property type="entry name" value="FANCM_DEXDc"/>
</dbReference>
<evidence type="ECO:0000256" key="1">
    <source>
        <dbReference type="ARBA" id="ARBA00004123"/>
    </source>
</evidence>